<feature type="domain" description="Amine oxidase" evidence="5">
    <location>
        <begin position="17"/>
        <end position="495"/>
    </location>
</feature>
<keyword evidence="4" id="KW-0812">Transmembrane</keyword>
<evidence type="ECO:0000313" key="6">
    <source>
        <dbReference type="EMBL" id="QDY52390.1"/>
    </source>
</evidence>
<evidence type="ECO:0000259" key="5">
    <source>
        <dbReference type="Pfam" id="PF01593"/>
    </source>
</evidence>
<accession>A0A5B8HYL4</accession>
<gene>
    <name evidence="6" type="ORF">7_38</name>
</gene>
<keyword evidence="4" id="KW-1133">Transmembrane helix</keyword>
<keyword evidence="3" id="KW-0560">Oxidoreductase</keyword>
<dbReference type="InterPro" id="IPR036188">
    <property type="entry name" value="FAD/NAD-bd_sf"/>
</dbReference>
<keyword evidence="2" id="KW-0125">Carotenoid biosynthesis</keyword>
<evidence type="ECO:0000256" key="3">
    <source>
        <dbReference type="ARBA" id="ARBA00023002"/>
    </source>
</evidence>
<feature type="transmembrane region" description="Helical" evidence="4">
    <location>
        <begin position="524"/>
        <end position="542"/>
    </location>
</feature>
<reference evidence="6" key="1">
    <citation type="submission" date="2018-11" db="EMBL/GenBank/DDBJ databases">
        <title>A distinct lineage of giant viruses engineers rhodopsin photosystems in predatory marine eukaryotes.</title>
        <authorList>
            <person name="Needham D.M."/>
            <person name="Yoshizawa S."/>
            <person name="Hosaka T."/>
            <person name="Poirier C."/>
            <person name="Choi C.-J."/>
            <person name="Hehenberger E."/>
            <person name="Irwin N.A.T."/>
            <person name="Wilken S."/>
            <person name="Yung C.-M."/>
            <person name="Bachy C."/>
            <person name="Kurihara R."/>
            <person name="Nakajima Y."/>
            <person name="Kojima K."/>
            <person name="Kimura-Someya T."/>
            <person name="Leonard G."/>
            <person name="Malmstrom R.R."/>
            <person name="Mende D."/>
            <person name="Olson D.K."/>
            <person name="Sudo Y."/>
            <person name="Sudek S."/>
            <person name="Richards T.A."/>
            <person name="DeLong E.F."/>
            <person name="Keeling P.J."/>
            <person name="Santoro A.E."/>
            <person name="Shirouzu M."/>
            <person name="Iwasaki W."/>
            <person name="Worden A.Z."/>
        </authorList>
    </citation>
    <scope>NUCLEOTIDE SEQUENCE</scope>
</reference>
<dbReference type="EMBL" id="MK250091">
    <property type="protein sequence ID" value="QDY52390.1"/>
    <property type="molecule type" value="Genomic_DNA"/>
</dbReference>
<proteinExistence type="predicted"/>
<evidence type="ECO:0000256" key="4">
    <source>
        <dbReference type="SAM" id="Phobius"/>
    </source>
</evidence>
<protein>
    <submittedName>
        <fullName evidence="6">Flavin containing amine oxidoreductase</fullName>
    </submittedName>
</protein>
<dbReference type="SUPFAM" id="SSF51905">
    <property type="entry name" value="FAD/NAD(P)-binding domain"/>
    <property type="match status" value="1"/>
</dbReference>
<dbReference type="GO" id="GO:0016117">
    <property type="term" value="P:carotenoid biosynthetic process"/>
    <property type="evidence" value="ECO:0007669"/>
    <property type="project" value="UniProtKB-KW"/>
</dbReference>
<dbReference type="PANTHER" id="PTHR43734">
    <property type="entry name" value="PHYTOENE DESATURASE"/>
    <property type="match status" value="1"/>
</dbReference>
<keyword evidence="4" id="KW-0472">Membrane</keyword>
<evidence type="ECO:0000256" key="1">
    <source>
        <dbReference type="ARBA" id="ARBA00004829"/>
    </source>
</evidence>
<dbReference type="InterPro" id="IPR002937">
    <property type="entry name" value="Amino_oxidase"/>
</dbReference>
<name>A0A5B8HYL4_9VIRU</name>
<dbReference type="PANTHER" id="PTHR43734:SF1">
    <property type="entry name" value="PHYTOENE DESATURASE"/>
    <property type="match status" value="1"/>
</dbReference>
<dbReference type="Pfam" id="PF01593">
    <property type="entry name" value="Amino_oxidase"/>
    <property type="match status" value="1"/>
</dbReference>
<comment type="pathway">
    <text evidence="1">Carotenoid biosynthesis.</text>
</comment>
<evidence type="ECO:0000256" key="2">
    <source>
        <dbReference type="ARBA" id="ARBA00022746"/>
    </source>
</evidence>
<dbReference type="NCBIfam" id="TIGR02734">
    <property type="entry name" value="crtI_fam"/>
    <property type="match status" value="1"/>
</dbReference>
<dbReference type="Gene3D" id="3.50.50.60">
    <property type="entry name" value="FAD/NAD(P)-binding domain"/>
    <property type="match status" value="1"/>
</dbReference>
<organism evidence="6">
    <name type="scientific">Mimiviridae sp. ChoanoV1</name>
    <dbReference type="NCBI Taxonomy" id="2596887"/>
    <lineage>
        <taxon>Viruses</taxon>
        <taxon>Varidnaviria</taxon>
        <taxon>Bamfordvirae</taxon>
        <taxon>Nucleocytoviricota</taxon>
        <taxon>Megaviricetes</taxon>
        <taxon>Imitervirales</taxon>
        <taxon>Schizomimiviridae</taxon>
    </lineage>
</organism>
<dbReference type="GO" id="GO:0016491">
    <property type="term" value="F:oxidoreductase activity"/>
    <property type="evidence" value="ECO:0007669"/>
    <property type="project" value="UniProtKB-KW"/>
</dbReference>
<sequence>MTLILHMKTVLIIGGGISGLVSSINLSNQGYKVILIEKNDKLGGRLYQEKIGDYILNNGPSWYWLPSVINNVYKKLGINEKDIYKLIRLDPQYKIIFDKNEFNIPNNFLHTKSLFESLDLGITNRFIKFMKTTKYKFEKGLSKFINYENLSILEYINLKLFYYIYNFELFNSYRNVCNKVSKNDFIRKILEWPSLFIGSGPKNMTSLYTLLTYSMLKEGTYIPNKRGMIEIVNLLTKYCFKKGVIVFTNTELIDFNCFKNKIISARVKYLKTNELDNYKFDYIINSADYYHIEKKLLNHYRSYPKSYWDKLESCPSALLFNICLKIKIPKLQFHNLFFKGSLDEHINCIYKKKKLPHKPLFYVNITTKIFKQDAPKGHETLFILVPSPPNVELDSYDIENVYNYIINELEEYCQINIKNNITQKKVFSNKNFGDKYNSFKNNSYGISCDKFQNIFIRPKIKSLYLDNLYFCGQTTFPGPGIAPCMISGLNSSNKLIDDDKKNKLNNEINTRYDTLIYYISKTKYVFFRLLTHFFTLLFIVGFNRDLYYGMKREFKYLVYNKLKHQNNYDL</sequence>
<dbReference type="InterPro" id="IPR014105">
    <property type="entry name" value="Carotenoid/retinoid_OxRdtase"/>
</dbReference>